<dbReference type="Proteomes" id="UP001324270">
    <property type="component" value="Unassembled WGS sequence"/>
</dbReference>
<evidence type="ECO:0000259" key="5">
    <source>
        <dbReference type="Pfam" id="PF04586"/>
    </source>
</evidence>
<evidence type="ECO:0000256" key="3">
    <source>
        <dbReference type="ARBA" id="ARBA00022801"/>
    </source>
</evidence>
<keyword evidence="3" id="KW-0378">Hydrolase</keyword>
<evidence type="ECO:0000313" key="7">
    <source>
        <dbReference type="Proteomes" id="UP001324270"/>
    </source>
</evidence>
<dbReference type="RefSeq" id="WP_323980179.1">
    <property type="nucleotide sequence ID" value="NZ_JAYKBV010000026.1"/>
</dbReference>
<accession>A0ABU5YCF5</accession>
<protein>
    <submittedName>
        <fullName evidence="6">HK97 family phage prohead protease</fullName>
    </submittedName>
</protein>
<keyword evidence="1" id="KW-1188">Viral release from host cell</keyword>
<gene>
    <name evidence="6" type="ORF">VJJ49_13225</name>
</gene>
<sequence length="316" mass="34490">MPRFVLNDERVTNSYGFKVLSAGIDLTRFATNPVMLDGHNQSNQSVIGSWENIILEDGKLLAEPRFDMDDENAKKIAGKVERGIIKGASMGIAFHREDLSYEGGDVVLKKCSLFEASIVAVPSNANALRLQMDGVEITEEEIKELCLSFPKTNPNNTVHMKLQLTQLALVALGMSASTKELSADEIESAILALSKSRDELKEKLTLSEEQLSAYVAKEKAQREALTVQMLDEAIKSGKITADKRQTFADLAAQNFELVKATLEGIPAKKSFSAGVTTPTGTTGVATMEDFQKLSLEEKVAFKNGNPEAYQKLIASI</sequence>
<dbReference type="Pfam" id="PF04586">
    <property type="entry name" value="Peptidase_S78"/>
    <property type="match status" value="1"/>
</dbReference>
<keyword evidence="7" id="KW-1185">Reference proteome</keyword>
<proteinExistence type="predicted"/>
<keyword evidence="2 6" id="KW-0645">Protease</keyword>
<dbReference type="GO" id="GO:0008233">
    <property type="term" value="F:peptidase activity"/>
    <property type="evidence" value="ECO:0007669"/>
    <property type="project" value="UniProtKB-KW"/>
</dbReference>
<dbReference type="InterPro" id="IPR054613">
    <property type="entry name" value="Peptidase_S78_dom"/>
</dbReference>
<dbReference type="EMBL" id="JAYKBV010000026">
    <property type="protein sequence ID" value="MEB3041638.1"/>
    <property type="molecule type" value="Genomic_DNA"/>
</dbReference>
<evidence type="ECO:0000256" key="2">
    <source>
        <dbReference type="ARBA" id="ARBA00022670"/>
    </source>
</evidence>
<organism evidence="6 7">
    <name type="scientific">Capnocytophaga gingivalis</name>
    <dbReference type="NCBI Taxonomy" id="1017"/>
    <lineage>
        <taxon>Bacteria</taxon>
        <taxon>Pseudomonadati</taxon>
        <taxon>Bacteroidota</taxon>
        <taxon>Flavobacteriia</taxon>
        <taxon>Flavobacteriales</taxon>
        <taxon>Flavobacteriaceae</taxon>
        <taxon>Capnocytophaga</taxon>
    </lineage>
</organism>
<reference evidence="6 7" key="1">
    <citation type="submission" date="2023-12" db="EMBL/GenBank/DDBJ databases">
        <title>Genomic sequences of Capnocytophaga and Parvimonas strains.</title>
        <authorList>
            <person name="Watt R.M."/>
            <person name="Wang M."/>
            <person name="Yang T."/>
            <person name="Tong W.M."/>
        </authorList>
    </citation>
    <scope>NUCLEOTIDE SEQUENCE [LARGE SCALE GENOMIC DNA]</scope>
    <source>
        <strain evidence="6 7">CCUG 13156</strain>
    </source>
</reference>
<dbReference type="GO" id="GO:0006508">
    <property type="term" value="P:proteolysis"/>
    <property type="evidence" value="ECO:0007669"/>
    <property type="project" value="UniProtKB-KW"/>
</dbReference>
<evidence type="ECO:0000256" key="1">
    <source>
        <dbReference type="ARBA" id="ARBA00022612"/>
    </source>
</evidence>
<evidence type="ECO:0000256" key="4">
    <source>
        <dbReference type="SAM" id="Coils"/>
    </source>
</evidence>
<name>A0ABU5YCF5_9FLAO</name>
<feature type="domain" description="Prohead serine protease" evidence="5">
    <location>
        <begin position="43"/>
        <end position="127"/>
    </location>
</feature>
<evidence type="ECO:0000313" key="6">
    <source>
        <dbReference type="EMBL" id="MEB3041638.1"/>
    </source>
</evidence>
<comment type="caution">
    <text evidence="6">The sequence shown here is derived from an EMBL/GenBank/DDBJ whole genome shotgun (WGS) entry which is preliminary data.</text>
</comment>
<feature type="coiled-coil region" evidence="4">
    <location>
        <begin position="183"/>
        <end position="217"/>
    </location>
</feature>
<keyword evidence="4" id="KW-0175">Coiled coil</keyword>